<feature type="region of interest" description="Disordered" evidence="1">
    <location>
        <begin position="238"/>
        <end position="272"/>
    </location>
</feature>
<feature type="compositionally biased region" description="Low complexity" evidence="1">
    <location>
        <begin position="131"/>
        <end position="141"/>
    </location>
</feature>
<name>A0ABM4TDB0_BOSIN</name>
<evidence type="ECO:0000256" key="1">
    <source>
        <dbReference type="SAM" id="MobiDB-lite"/>
    </source>
</evidence>
<feature type="compositionally biased region" description="Low complexity" evidence="1">
    <location>
        <begin position="106"/>
        <end position="117"/>
    </location>
</feature>
<keyword evidence="2" id="KW-1185">Reference proteome</keyword>
<feature type="compositionally biased region" description="Basic residues" evidence="1">
    <location>
        <begin position="1"/>
        <end position="12"/>
    </location>
</feature>
<feature type="region of interest" description="Disordered" evidence="1">
    <location>
        <begin position="1"/>
        <end position="37"/>
    </location>
</feature>
<feature type="compositionally biased region" description="Basic and acidic residues" evidence="1">
    <location>
        <begin position="20"/>
        <end position="36"/>
    </location>
</feature>
<dbReference type="GeneID" id="139186641"/>
<dbReference type="RefSeq" id="XP_070658032.1">
    <property type="nucleotide sequence ID" value="XM_070801931.1"/>
</dbReference>
<evidence type="ECO:0000313" key="3">
    <source>
        <dbReference type="RefSeq" id="XP_070658032.1"/>
    </source>
</evidence>
<gene>
    <name evidence="3" type="primary">LOC139186641</name>
</gene>
<sequence>MARAGRGARRGRSALGSGRQELRRAQVLGDKDESHYSRRVLILRSVPSPKLALARGCGAQGRSDAAAPEPGDSRLPLPGYTAPRTLRKAGEDNAGPCVILQSQPESKASQSSHSGSSGRVGRKEKLGVTRTTASASPTTAPGVGVTAGKVSRFHRQKVKWPQGVKRPSPEAPATPPVAPDAQSPRRSKGPESRPSRAGCQRCPLPQRGREPRARSPFPPTPFWGLGEPLQKLQKVLKERGKGVTVRAPQSLRGKVRGSPPGPRPPGASARRA</sequence>
<reference evidence="3" key="1">
    <citation type="submission" date="2025-08" db="UniProtKB">
        <authorList>
            <consortium name="RefSeq"/>
        </authorList>
    </citation>
    <scope>IDENTIFICATION</scope>
    <source>
        <tissue evidence="3">Blood</tissue>
    </source>
</reference>
<feature type="compositionally biased region" description="Pro residues" evidence="1">
    <location>
        <begin position="169"/>
        <end position="178"/>
    </location>
</feature>
<protein>
    <submittedName>
        <fullName evidence="3">Uncharacterized protein</fullName>
    </submittedName>
</protein>
<organism evidence="2 3">
    <name type="scientific">Bos indicus</name>
    <name type="common">Zebu</name>
    <dbReference type="NCBI Taxonomy" id="9915"/>
    <lineage>
        <taxon>Eukaryota</taxon>
        <taxon>Metazoa</taxon>
        <taxon>Chordata</taxon>
        <taxon>Craniata</taxon>
        <taxon>Vertebrata</taxon>
        <taxon>Euteleostomi</taxon>
        <taxon>Mammalia</taxon>
        <taxon>Eutheria</taxon>
        <taxon>Laurasiatheria</taxon>
        <taxon>Artiodactyla</taxon>
        <taxon>Ruminantia</taxon>
        <taxon>Pecora</taxon>
        <taxon>Bovidae</taxon>
        <taxon>Bovinae</taxon>
        <taxon>Bos</taxon>
    </lineage>
</organism>
<accession>A0ABM4TDB0</accession>
<feature type="region of interest" description="Disordered" evidence="1">
    <location>
        <begin position="52"/>
        <end position="226"/>
    </location>
</feature>
<dbReference type="Proteomes" id="UP001652663">
    <property type="component" value="Chromosome 13"/>
</dbReference>
<proteinExistence type="predicted"/>
<evidence type="ECO:0000313" key="2">
    <source>
        <dbReference type="Proteomes" id="UP001652663"/>
    </source>
</evidence>